<feature type="compositionally biased region" description="Low complexity" evidence="1">
    <location>
        <begin position="269"/>
        <end position="283"/>
    </location>
</feature>
<sequence>MTRTGQCVAVCFSSFLPVCALVVLQFALGSRLSPGRTVRESQKIASDEPDGVSDGQMRLRVSHFALAAAAFHHPAAVSVAAAKDPVLRVTQNCTFALRLTCHPSALAALLLLVSWGCPISAQLPRPFSRESLASALLVEQQPNSSTESSSPRREGVASRRLSFSTPPPSVSPPPQSPSPRSSPTPPPRSSPTPPPRSSPTPPPHGSPSRPSSPAVSPRASPPSELPGVLLASPPRKRQRKSSRGDAGASSEPGSPTGSTYSAVSMELDPGSPAGSVGSSPSSAQLEGSPGEAARTSGFFPPRLSLQRFGAAGSPWKPAYGPSWTVQKPVPRARTLLKDPEPGGSPIDLLLRGPQMSGARGPASSQPTASPVQQWWTSPRGPRRALEFSSAALPQETEPTGHPGVPTPTAEEDPGLATSTSSAGAVGGASAGPSGMQAARGEQGTGGIFADDERPSTSTGGPTGRGRALGYAFVSSERPRWTRQETPGEPTQLRMLAQLRQERGQTQTPPWWEGVVPWHVWFFAWSNEPTQQHLDNCKPGRACWFCVYHEGGRYSTKWMTKEAVQFYFNVQALRRRDVNAAITKCLRRMKREMRAVKQGRRYPPFRPWREPRDRSQPLALRKISARYVRWLLRKGQNFQEPRRIVDRLLSQESSDSSDDDFKPPHDPEWSRWRKNKKPE</sequence>
<feature type="region of interest" description="Disordered" evidence="1">
    <location>
        <begin position="334"/>
        <end position="467"/>
    </location>
</feature>
<reference evidence="3 4" key="1">
    <citation type="submission" date="2014-03" db="EMBL/GenBank/DDBJ databases">
        <authorList>
            <person name="Sibley D."/>
            <person name="Venepally P."/>
            <person name="Karamycheva S."/>
            <person name="Hadjithomas M."/>
            <person name="Khan A."/>
            <person name="Brunk B."/>
            <person name="Roos D."/>
            <person name="Caler E."/>
            <person name="Lorenzi H."/>
        </authorList>
    </citation>
    <scope>NUCLEOTIDE SEQUENCE [LARGE SCALE GENOMIC DNA]</scope>
    <source>
        <strain evidence="4">p89</strain>
    </source>
</reference>
<keyword evidence="2" id="KW-0732">Signal</keyword>
<feature type="region of interest" description="Disordered" evidence="1">
    <location>
        <begin position="138"/>
        <end position="299"/>
    </location>
</feature>
<evidence type="ECO:0000313" key="3">
    <source>
        <dbReference type="EMBL" id="KFG39500.1"/>
    </source>
</evidence>
<dbReference type="EMBL" id="AEYI02001268">
    <property type="protein sequence ID" value="KFG39500.1"/>
    <property type="molecule type" value="Genomic_DNA"/>
</dbReference>
<feature type="signal peptide" evidence="2">
    <location>
        <begin position="1"/>
        <end position="20"/>
    </location>
</feature>
<protein>
    <submittedName>
        <fullName evidence="3">Putative transmembrane protein</fullName>
    </submittedName>
</protein>
<proteinExistence type="predicted"/>
<dbReference type="AlphaFoldDB" id="A0A086K532"/>
<feature type="compositionally biased region" description="Polar residues" evidence="1">
    <location>
        <begin position="362"/>
        <end position="376"/>
    </location>
</feature>
<feature type="compositionally biased region" description="Polar residues" evidence="1">
    <location>
        <begin position="251"/>
        <end position="262"/>
    </location>
</feature>
<feature type="compositionally biased region" description="Basic and acidic residues" evidence="1">
    <location>
        <begin position="658"/>
        <end position="678"/>
    </location>
</feature>
<keyword evidence="3" id="KW-0472">Membrane</keyword>
<feature type="compositionally biased region" description="Low complexity" evidence="1">
    <location>
        <begin position="206"/>
        <end position="218"/>
    </location>
</feature>
<feature type="region of interest" description="Disordered" evidence="1">
    <location>
        <begin position="648"/>
        <end position="678"/>
    </location>
</feature>
<evidence type="ECO:0000313" key="4">
    <source>
        <dbReference type="Proteomes" id="UP000028828"/>
    </source>
</evidence>
<name>A0A086K532_TOXGO</name>
<dbReference type="VEuPathDB" id="ToxoDB:TGP89_261970"/>
<feature type="chain" id="PRO_5001808775" evidence="2">
    <location>
        <begin position="21"/>
        <end position="678"/>
    </location>
</feature>
<comment type="caution">
    <text evidence="3">The sequence shown here is derived from an EMBL/GenBank/DDBJ whole genome shotgun (WGS) entry which is preliminary data.</text>
</comment>
<dbReference type="OrthoDB" id="10456191at2759"/>
<evidence type="ECO:0000256" key="2">
    <source>
        <dbReference type="SAM" id="SignalP"/>
    </source>
</evidence>
<keyword evidence="3" id="KW-0812">Transmembrane</keyword>
<feature type="compositionally biased region" description="Pro residues" evidence="1">
    <location>
        <begin position="165"/>
        <end position="205"/>
    </location>
</feature>
<feature type="compositionally biased region" description="Polar residues" evidence="1">
    <location>
        <begin position="140"/>
        <end position="149"/>
    </location>
</feature>
<accession>A0A086K532</accession>
<dbReference type="Proteomes" id="UP000028828">
    <property type="component" value="Unassembled WGS sequence"/>
</dbReference>
<evidence type="ECO:0000256" key="1">
    <source>
        <dbReference type="SAM" id="MobiDB-lite"/>
    </source>
</evidence>
<organism evidence="3 4">
    <name type="scientific">Toxoplasma gondii p89</name>
    <dbReference type="NCBI Taxonomy" id="943119"/>
    <lineage>
        <taxon>Eukaryota</taxon>
        <taxon>Sar</taxon>
        <taxon>Alveolata</taxon>
        <taxon>Apicomplexa</taxon>
        <taxon>Conoidasida</taxon>
        <taxon>Coccidia</taxon>
        <taxon>Eucoccidiorida</taxon>
        <taxon>Eimeriorina</taxon>
        <taxon>Sarcocystidae</taxon>
        <taxon>Toxoplasma</taxon>
    </lineage>
</organism>
<gene>
    <name evidence="3" type="ORF">TGP89_261970</name>
</gene>